<proteinExistence type="predicted"/>
<reference evidence="1 2" key="1">
    <citation type="submission" date="2018-11" db="EMBL/GenBank/DDBJ databases">
        <authorList>
            <consortium name="Pathogen Informatics"/>
        </authorList>
    </citation>
    <scope>NUCLEOTIDE SEQUENCE [LARGE SCALE GENOMIC DNA]</scope>
</reference>
<evidence type="ECO:0000313" key="2">
    <source>
        <dbReference type="Proteomes" id="UP000270924"/>
    </source>
</evidence>
<sequence length="92" mass="10867">MNLASCVVEFFSRMIRNFTMCVSLFRLNNSYFLQTITATTRTRTSQKVCIFTFYFEMRFTGPVLARDHVHVLLHPTVVRTSVPQRNILKFLR</sequence>
<organism evidence="1 2">
    <name type="scientific">Wuchereria bancrofti</name>
    <dbReference type="NCBI Taxonomy" id="6293"/>
    <lineage>
        <taxon>Eukaryota</taxon>
        <taxon>Metazoa</taxon>
        <taxon>Ecdysozoa</taxon>
        <taxon>Nematoda</taxon>
        <taxon>Chromadorea</taxon>
        <taxon>Rhabditida</taxon>
        <taxon>Spirurina</taxon>
        <taxon>Spiruromorpha</taxon>
        <taxon>Filarioidea</taxon>
        <taxon>Onchocercidae</taxon>
        <taxon>Wuchereria</taxon>
    </lineage>
</organism>
<gene>
    <name evidence="1" type="ORF">WBA_LOCUS11911</name>
</gene>
<name>A0A3P7EEM0_WUCBA</name>
<evidence type="ECO:0000313" key="1">
    <source>
        <dbReference type="EMBL" id="VDM21400.1"/>
    </source>
</evidence>
<accession>A0A3P7EEM0</accession>
<protein>
    <submittedName>
        <fullName evidence="1">Uncharacterized protein</fullName>
    </submittedName>
</protein>
<dbReference type="AlphaFoldDB" id="A0A3P7EEM0"/>
<dbReference type="EMBL" id="UYWW01012512">
    <property type="protein sequence ID" value="VDM21400.1"/>
    <property type="molecule type" value="Genomic_DNA"/>
</dbReference>
<dbReference type="Proteomes" id="UP000270924">
    <property type="component" value="Unassembled WGS sequence"/>
</dbReference>
<keyword evidence="2" id="KW-1185">Reference proteome</keyword>
<dbReference type="InParanoid" id="A0A3P7EEM0"/>